<sequence length="404" mass="44867">MKAIAIGLFGLLSIGTFAQEHEVSEEFLPVNVEGKEAYMSTKTGEFTFREHDKTDPTQLKTTPSGVVYTDISTHTVKKGETLSTIAKKNEVSVAEIKAHNNITNGNLKIGSSLKIVKKILVKSSSPVVSYVGRERIIAKLRPGESPGQFAPPPSIEDVENKVIKTEKTQEKASATVYKAETSIKNPIFGLEDDAKETKAVVENEAALNKKERLAKLKAEMKALEAELEKEEEKEEEIESKISAPVETVEEIVEEKIDANPSIESKEQETNALEKVKASNPNAKIEEDKEGKKVIVFENKPLEKEESTAEKAKQAIASVRKTEKEIEASKKIDKEKEALIESTSKESNEDINNKEDVSYYTVEKGNSLWSIARMHNMTVDDVKKLNNLKNNNLTIGQKLKVTPKK</sequence>
<dbReference type="RefSeq" id="WP_076733016.1">
    <property type="nucleotide sequence ID" value="NZ_CP019352.1"/>
</dbReference>
<evidence type="ECO:0000256" key="3">
    <source>
        <dbReference type="SAM" id="SignalP"/>
    </source>
</evidence>
<dbReference type="Proteomes" id="UP000187506">
    <property type="component" value="Chromosome"/>
</dbReference>
<evidence type="ECO:0000256" key="2">
    <source>
        <dbReference type="SAM" id="MobiDB-lite"/>
    </source>
</evidence>
<dbReference type="CDD" id="cd00118">
    <property type="entry name" value="LysM"/>
    <property type="match status" value="2"/>
</dbReference>
<keyword evidence="6" id="KW-1185">Reference proteome</keyword>
<dbReference type="Gene3D" id="3.10.350.10">
    <property type="entry name" value="LysM domain"/>
    <property type="match status" value="2"/>
</dbReference>
<keyword evidence="1" id="KW-0175">Coiled coil</keyword>
<dbReference type="SUPFAM" id="SSF54106">
    <property type="entry name" value="LysM domain"/>
    <property type="match status" value="2"/>
</dbReference>
<reference evidence="5 6" key="1">
    <citation type="submission" date="2017-01" db="EMBL/GenBank/DDBJ databases">
        <title>Complete genome of Lacinutrix venerupis DOK2-8 isolated from seawater in Dokdo.</title>
        <authorList>
            <person name="Chi W.-J."/>
            <person name="Kim J.H."/>
        </authorList>
    </citation>
    <scope>NUCLEOTIDE SEQUENCE [LARGE SCALE GENOMIC DNA]</scope>
    <source>
        <strain evidence="5 6">DOK2-8</strain>
    </source>
</reference>
<proteinExistence type="predicted"/>
<feature type="domain" description="LysM" evidence="4">
    <location>
        <begin position="72"/>
        <end position="115"/>
    </location>
</feature>
<dbReference type="PROSITE" id="PS51782">
    <property type="entry name" value="LYSM"/>
    <property type="match status" value="2"/>
</dbReference>
<evidence type="ECO:0000256" key="1">
    <source>
        <dbReference type="SAM" id="Coils"/>
    </source>
</evidence>
<dbReference type="Pfam" id="PF01476">
    <property type="entry name" value="LysM"/>
    <property type="match status" value="2"/>
</dbReference>
<organism evidence="5 6">
    <name type="scientific">Lacinutrix venerupis</name>
    <dbReference type="NCBI Taxonomy" id="1486034"/>
    <lineage>
        <taxon>Bacteria</taxon>
        <taxon>Pseudomonadati</taxon>
        <taxon>Bacteroidota</taxon>
        <taxon>Flavobacteriia</taxon>
        <taxon>Flavobacteriales</taxon>
        <taxon>Flavobacteriaceae</taxon>
        <taxon>Lacinutrix</taxon>
    </lineage>
</organism>
<gene>
    <name evidence="5" type="ORF">BWR22_07245</name>
</gene>
<feature type="coiled-coil region" evidence="1">
    <location>
        <begin position="203"/>
        <end position="243"/>
    </location>
</feature>
<feature type="region of interest" description="Disordered" evidence="2">
    <location>
        <begin position="255"/>
        <end position="284"/>
    </location>
</feature>
<dbReference type="InterPro" id="IPR018392">
    <property type="entry name" value="LysM"/>
</dbReference>
<feature type="signal peptide" evidence="3">
    <location>
        <begin position="1"/>
        <end position="18"/>
    </location>
</feature>
<dbReference type="AlphaFoldDB" id="A0AAC9PVW3"/>
<dbReference type="KEGG" id="lvn:BWR22_07245"/>
<accession>A0AAC9PVW3</accession>
<evidence type="ECO:0000313" key="5">
    <source>
        <dbReference type="EMBL" id="APY00112.1"/>
    </source>
</evidence>
<keyword evidence="3" id="KW-0732">Signal</keyword>
<feature type="compositionally biased region" description="Basic and acidic residues" evidence="2">
    <location>
        <begin position="255"/>
        <end position="276"/>
    </location>
</feature>
<dbReference type="PANTHER" id="PTHR33734:SF22">
    <property type="entry name" value="MEMBRANE-BOUND LYTIC MUREIN TRANSGLYCOSYLASE D"/>
    <property type="match status" value="1"/>
</dbReference>
<evidence type="ECO:0000313" key="6">
    <source>
        <dbReference type="Proteomes" id="UP000187506"/>
    </source>
</evidence>
<evidence type="ECO:0000259" key="4">
    <source>
        <dbReference type="PROSITE" id="PS51782"/>
    </source>
</evidence>
<feature type="chain" id="PRO_5042072724" description="LysM domain-containing protein" evidence="3">
    <location>
        <begin position="19"/>
        <end position="404"/>
    </location>
</feature>
<dbReference type="GO" id="GO:0008932">
    <property type="term" value="F:lytic endotransglycosylase activity"/>
    <property type="evidence" value="ECO:0007669"/>
    <property type="project" value="TreeGrafter"/>
</dbReference>
<dbReference type="InterPro" id="IPR036779">
    <property type="entry name" value="LysM_dom_sf"/>
</dbReference>
<protein>
    <recommendedName>
        <fullName evidence="4">LysM domain-containing protein</fullName>
    </recommendedName>
</protein>
<dbReference type="SMART" id="SM00257">
    <property type="entry name" value="LysM"/>
    <property type="match status" value="2"/>
</dbReference>
<dbReference type="PANTHER" id="PTHR33734">
    <property type="entry name" value="LYSM DOMAIN-CONTAINING GPI-ANCHORED PROTEIN 2"/>
    <property type="match status" value="1"/>
</dbReference>
<dbReference type="EMBL" id="CP019352">
    <property type="protein sequence ID" value="APY00112.1"/>
    <property type="molecule type" value="Genomic_DNA"/>
</dbReference>
<feature type="domain" description="LysM" evidence="4">
    <location>
        <begin position="357"/>
        <end position="400"/>
    </location>
</feature>
<name>A0AAC9PVW3_9FLAO</name>